<dbReference type="Proteomes" id="UP000504638">
    <property type="component" value="Unplaced"/>
</dbReference>
<keyword evidence="1" id="KW-0472">Membrane</keyword>
<keyword evidence="1" id="KW-0812">Transmembrane</keyword>
<dbReference type="RefSeq" id="XP_033532752.1">
    <property type="nucleotide sequence ID" value="XM_033683248.1"/>
</dbReference>
<reference evidence="2 4" key="1">
    <citation type="submission" date="2020-01" db="EMBL/GenBank/DDBJ databases">
        <authorList>
            <consortium name="DOE Joint Genome Institute"/>
            <person name="Haridas S."/>
            <person name="Albert R."/>
            <person name="Binder M."/>
            <person name="Bloem J."/>
            <person name="Labutti K."/>
            <person name="Salamov A."/>
            <person name="Andreopoulos B."/>
            <person name="Baker S.E."/>
            <person name="Barry K."/>
            <person name="Bills G."/>
            <person name="Bluhm B.H."/>
            <person name="Cannon C."/>
            <person name="Castanera R."/>
            <person name="Culley D.E."/>
            <person name="Daum C."/>
            <person name="Ezra D."/>
            <person name="Gonzalez J.B."/>
            <person name="Henrissat B."/>
            <person name="Kuo A."/>
            <person name="Liang C."/>
            <person name="Lipzen A."/>
            <person name="Lutzoni F."/>
            <person name="Magnuson J."/>
            <person name="Mondo S."/>
            <person name="Nolan M."/>
            <person name="Ohm R."/>
            <person name="Pangilinan J."/>
            <person name="Park H.-J."/>
            <person name="Ramirez L."/>
            <person name="Alfaro M."/>
            <person name="Sun H."/>
            <person name="Tritt A."/>
            <person name="Yoshinaga Y."/>
            <person name="Zwiers L.-H."/>
            <person name="Turgeon B.G."/>
            <person name="Goodwin S.B."/>
            <person name="Spatafora J.W."/>
            <person name="Crous P.W."/>
            <person name="Grigoriev I.V."/>
        </authorList>
    </citation>
    <scope>NUCLEOTIDE SEQUENCE</scope>
    <source>
        <strain evidence="2 4">CBS 781.70</strain>
    </source>
</reference>
<feature type="transmembrane region" description="Helical" evidence="1">
    <location>
        <begin position="363"/>
        <end position="384"/>
    </location>
</feature>
<evidence type="ECO:0000313" key="2">
    <source>
        <dbReference type="EMBL" id="KAF1811121.1"/>
    </source>
</evidence>
<feature type="transmembrane region" description="Helical" evidence="1">
    <location>
        <begin position="65"/>
        <end position="84"/>
    </location>
</feature>
<dbReference type="Pfam" id="PF08426">
    <property type="entry name" value="ICE2"/>
    <property type="match status" value="1"/>
</dbReference>
<dbReference type="GO" id="GO:0005789">
    <property type="term" value="C:endoplasmic reticulum membrane"/>
    <property type="evidence" value="ECO:0007669"/>
    <property type="project" value="TreeGrafter"/>
</dbReference>
<proteinExistence type="predicted"/>
<feature type="transmembrane region" description="Helical" evidence="1">
    <location>
        <begin position="421"/>
        <end position="438"/>
    </location>
</feature>
<dbReference type="PANTHER" id="PTHR31726:SF2">
    <property type="entry name" value="PROTEIN ICE2"/>
    <property type="match status" value="1"/>
</dbReference>
<dbReference type="InterPro" id="IPR013635">
    <property type="entry name" value="Ice2"/>
</dbReference>
<sequence>MPSIIRTFSSATTLFILLFTIPLTFDVGGRSCGLAFSLSLSVYYFFVSILRLSTPDSSRIRRTGIFFLQHTQWFVIAFLMLWTMNKFSVDAEAEGGGGWVTKAFGAKENPTMEDGLWNWVFGQGGVLEQWTIGGWDKFLRWSTPAFQLAEGFCSLLVIQVAGQITRWLVNRERGDSWMIGLLTVSASIFASSIYFLYRITTFPSISPTSAVLIGSIITCAIFLCIWGIASGRGNPVESSLLFAYITLCIYQIFTDFRGHSLASEVSQDPSSDPPALPPLPPIIMASYSTLLAALHSLPEILHTSFAFVHAALLTITPSVLVSLAFRVAVMSTAVRLVPVIRDGGARALGSELSLDDSDEAGRFLAGLSWFSPTILVAVYTSLLMQHFDRGTLEGTGMGVGAGVGNGAAWGGMWMWGGGNFWDFWRWINLVVTMALYAVEMQLGRDDGGLTTHWKDD</sequence>
<accession>A0A6G1FZL1</accession>
<feature type="transmembrane region" description="Helical" evidence="1">
    <location>
        <begin position="241"/>
        <end position="259"/>
    </location>
</feature>
<feature type="transmembrane region" description="Helical" evidence="1">
    <location>
        <begin position="145"/>
        <end position="165"/>
    </location>
</feature>
<dbReference type="GO" id="GO:0048309">
    <property type="term" value="P:endoplasmic reticulum inheritance"/>
    <property type="evidence" value="ECO:0007669"/>
    <property type="project" value="TreeGrafter"/>
</dbReference>
<name>A0A6G1FZL1_9PEZI</name>
<dbReference type="GO" id="GO:0097038">
    <property type="term" value="C:perinuclear endoplasmic reticulum"/>
    <property type="evidence" value="ECO:0007669"/>
    <property type="project" value="TreeGrafter"/>
</dbReference>
<dbReference type="GO" id="GO:0000921">
    <property type="term" value="P:septin ring assembly"/>
    <property type="evidence" value="ECO:0007669"/>
    <property type="project" value="TreeGrafter"/>
</dbReference>
<evidence type="ECO:0000313" key="4">
    <source>
        <dbReference type="RefSeq" id="XP_033532752.1"/>
    </source>
</evidence>
<dbReference type="OrthoDB" id="5577218at2759"/>
<reference evidence="4" key="3">
    <citation type="submission" date="2025-04" db="UniProtKB">
        <authorList>
            <consortium name="RefSeq"/>
        </authorList>
    </citation>
    <scope>IDENTIFICATION</scope>
    <source>
        <strain evidence="4">CBS 781.70</strain>
    </source>
</reference>
<feature type="transmembrane region" description="Helical" evidence="1">
    <location>
        <begin position="304"/>
        <end position="325"/>
    </location>
</feature>
<evidence type="ECO:0000256" key="1">
    <source>
        <dbReference type="SAM" id="Phobius"/>
    </source>
</evidence>
<keyword evidence="1" id="KW-1133">Transmembrane helix</keyword>
<keyword evidence="3" id="KW-1185">Reference proteome</keyword>
<reference evidence="4" key="2">
    <citation type="submission" date="2020-04" db="EMBL/GenBank/DDBJ databases">
        <authorList>
            <consortium name="NCBI Genome Project"/>
        </authorList>
    </citation>
    <scope>NUCLEOTIDE SEQUENCE</scope>
    <source>
        <strain evidence="4">CBS 781.70</strain>
    </source>
</reference>
<dbReference type="AlphaFoldDB" id="A0A6G1FZL1"/>
<evidence type="ECO:0000313" key="3">
    <source>
        <dbReference type="Proteomes" id="UP000504638"/>
    </source>
</evidence>
<dbReference type="GO" id="GO:0032541">
    <property type="term" value="C:cortical endoplasmic reticulum"/>
    <property type="evidence" value="ECO:0007669"/>
    <property type="project" value="TreeGrafter"/>
</dbReference>
<dbReference type="PANTHER" id="PTHR31726">
    <property type="entry name" value="PROTEIN ICE2"/>
    <property type="match status" value="1"/>
</dbReference>
<feature type="transmembrane region" description="Helical" evidence="1">
    <location>
        <begin position="209"/>
        <end position="229"/>
    </location>
</feature>
<protein>
    <submittedName>
        <fullName evidence="2 4">ICE2 family protein</fullName>
    </submittedName>
</protein>
<dbReference type="EMBL" id="ML975163">
    <property type="protein sequence ID" value="KAF1811121.1"/>
    <property type="molecule type" value="Genomic_DNA"/>
</dbReference>
<feature type="transmembrane region" description="Helical" evidence="1">
    <location>
        <begin position="396"/>
        <end position="415"/>
    </location>
</feature>
<gene>
    <name evidence="2 4" type="ORF">P152DRAFT_79520</name>
</gene>
<organism evidence="2">
    <name type="scientific">Eremomyces bilateralis CBS 781.70</name>
    <dbReference type="NCBI Taxonomy" id="1392243"/>
    <lineage>
        <taxon>Eukaryota</taxon>
        <taxon>Fungi</taxon>
        <taxon>Dikarya</taxon>
        <taxon>Ascomycota</taxon>
        <taxon>Pezizomycotina</taxon>
        <taxon>Dothideomycetes</taxon>
        <taxon>Dothideomycetes incertae sedis</taxon>
        <taxon>Eremomycetales</taxon>
        <taxon>Eremomycetaceae</taxon>
        <taxon>Eremomyces</taxon>
    </lineage>
</organism>
<feature type="transmembrane region" description="Helical" evidence="1">
    <location>
        <begin position="177"/>
        <end position="197"/>
    </location>
</feature>
<feature type="transmembrane region" description="Helical" evidence="1">
    <location>
        <begin position="34"/>
        <end position="53"/>
    </location>
</feature>
<dbReference type="GeneID" id="54423818"/>